<keyword evidence="5 7" id="KW-0805">Transcription regulation</keyword>
<dbReference type="InterPro" id="IPR003029">
    <property type="entry name" value="S1_domain"/>
</dbReference>
<reference evidence="10 11" key="1">
    <citation type="journal article" date="2015" name="Nature">
        <title>rRNA introns, odd ribosomes, and small enigmatic genomes across a large radiation of phyla.</title>
        <authorList>
            <person name="Brown C.T."/>
            <person name="Hug L.A."/>
            <person name="Thomas B.C."/>
            <person name="Sharon I."/>
            <person name="Castelle C.J."/>
            <person name="Singh A."/>
            <person name="Wilkins M.J."/>
            <person name="Williams K.H."/>
            <person name="Banfield J.F."/>
        </authorList>
    </citation>
    <scope>NUCLEOTIDE SEQUENCE [LARGE SCALE GENOMIC DNA]</scope>
</reference>
<organism evidence="10 11">
    <name type="scientific">Candidatus Uhrbacteria bacterium GW2011_GWC2_41_11</name>
    <dbReference type="NCBI Taxonomy" id="1618985"/>
    <lineage>
        <taxon>Bacteria</taxon>
        <taxon>Candidatus Uhriibacteriota</taxon>
    </lineage>
</organism>
<dbReference type="Gene3D" id="3.30.1480.10">
    <property type="entry name" value="NusA, N-terminal domain"/>
    <property type="match status" value="1"/>
</dbReference>
<dbReference type="InterPro" id="IPR010213">
    <property type="entry name" value="TF_NusA"/>
</dbReference>
<keyword evidence="2 7" id="KW-0963">Cytoplasm</keyword>
<dbReference type="HAMAP" id="MF_00945_B">
    <property type="entry name" value="NusA_B"/>
    <property type="match status" value="1"/>
</dbReference>
<dbReference type="GO" id="GO:0006353">
    <property type="term" value="P:DNA-templated transcription termination"/>
    <property type="evidence" value="ECO:0007669"/>
    <property type="project" value="UniProtKB-UniRule"/>
</dbReference>
<dbReference type="InterPro" id="IPR012340">
    <property type="entry name" value="NA-bd_OB-fold"/>
</dbReference>
<dbReference type="Gene3D" id="3.30.300.20">
    <property type="match status" value="2"/>
</dbReference>
<dbReference type="EMBL" id="LCAH01000004">
    <property type="protein sequence ID" value="KKR87241.1"/>
    <property type="molecule type" value="Genomic_DNA"/>
</dbReference>
<keyword evidence="3 7" id="KW-0889">Transcription antitermination</keyword>
<dbReference type="PROSITE" id="PS50084">
    <property type="entry name" value="KH_TYPE_1"/>
    <property type="match status" value="1"/>
</dbReference>
<dbReference type="InterPro" id="IPR009019">
    <property type="entry name" value="KH_sf_prok-type"/>
</dbReference>
<dbReference type="SUPFAM" id="SSF54814">
    <property type="entry name" value="Prokaryotic type KH domain (KH-domain type II)"/>
    <property type="match status" value="2"/>
</dbReference>
<evidence type="ECO:0000256" key="4">
    <source>
        <dbReference type="ARBA" id="ARBA00022884"/>
    </source>
</evidence>
<dbReference type="InterPro" id="IPR004087">
    <property type="entry name" value="KH_dom"/>
</dbReference>
<dbReference type="Pfam" id="PF13184">
    <property type="entry name" value="KH_NusA_1st"/>
    <property type="match status" value="1"/>
</dbReference>
<protein>
    <recommendedName>
        <fullName evidence="7">Transcription termination/antitermination protein NusA</fullName>
    </recommendedName>
</protein>
<evidence type="ECO:0000313" key="10">
    <source>
        <dbReference type="EMBL" id="KKR87241.1"/>
    </source>
</evidence>
<comment type="caution">
    <text evidence="10">The sequence shown here is derived from an EMBL/GenBank/DDBJ whole genome shotgun (WGS) entry which is preliminary data.</text>
</comment>
<dbReference type="Proteomes" id="UP000034616">
    <property type="component" value="Unassembled WGS sequence"/>
</dbReference>
<evidence type="ECO:0000256" key="2">
    <source>
        <dbReference type="ARBA" id="ARBA00022490"/>
    </source>
</evidence>
<evidence type="ECO:0000256" key="3">
    <source>
        <dbReference type="ARBA" id="ARBA00022814"/>
    </source>
</evidence>
<feature type="domain" description="S1 motif" evidence="9">
    <location>
        <begin position="184"/>
        <end position="248"/>
    </location>
</feature>
<comment type="subcellular location">
    <subcellularLocation>
        <location evidence="7">Cytoplasm</location>
    </subcellularLocation>
</comment>
<dbReference type="AlphaFoldDB" id="A0A0G0UIC3"/>
<sequence>MPSPIEQAMRQICEEKGLSIESVLQTIEAALAAAYRKDFGEKNQNIEVEFNPVNAEIRVFDVKTVVEDVDLEELERRQEARRARAEQAAQAFTEARERGEQISAMVMEEDEEEELKFNPKTDMMISEASKVKADVGLGEIIRTELPQPGAFGRMAAMTAKQVITQKLREAEREIVFSEFKEKEGEVLNGVVQRREGRMVLVDLGRITGILRPEDQIANEHYVPGEKVKVFVRQVSLSTRGPEIILSRTAEELVKRIFELEIPEISDGSVQIKAIAREAGSRSKVAVSTTDENLDPIGACIGQRGTRIQTIIGALGGEKIDIIEWSEDPEKFIAHALAPAKAQHVELRPDQRLAVVQVDSDQLSLAIGKGGQNVRLAVRLTGWKINVNGQEVSEEIETDSLLEEVPQEEKKEEEAT</sequence>
<proteinExistence type="inferred from homology"/>
<dbReference type="GO" id="GO:0005829">
    <property type="term" value="C:cytosol"/>
    <property type="evidence" value="ECO:0007669"/>
    <property type="project" value="TreeGrafter"/>
</dbReference>
<dbReference type="SMART" id="SM00316">
    <property type="entry name" value="S1"/>
    <property type="match status" value="1"/>
</dbReference>
<dbReference type="InterPro" id="IPR015946">
    <property type="entry name" value="KH_dom-like_a/b"/>
</dbReference>
<gene>
    <name evidence="7" type="primary">nusA</name>
    <name evidence="10" type="ORF">UU35_C0004G0014</name>
</gene>
<name>A0A0G0UIC3_9BACT</name>
<keyword evidence="4 7" id="KW-0694">RNA-binding</keyword>
<dbReference type="SUPFAM" id="SSF50249">
    <property type="entry name" value="Nucleic acid-binding proteins"/>
    <property type="match status" value="1"/>
</dbReference>
<evidence type="ECO:0000256" key="7">
    <source>
        <dbReference type="HAMAP-Rule" id="MF_00945"/>
    </source>
</evidence>
<dbReference type="InterPro" id="IPR030842">
    <property type="entry name" value="TF_NusA_bacterial"/>
</dbReference>
<dbReference type="FunFam" id="3.30.300.20:FF:000005">
    <property type="entry name" value="Transcription termination/antitermination protein NusA"/>
    <property type="match status" value="1"/>
</dbReference>
<comment type="similarity">
    <text evidence="7">Belongs to the NusA family.</text>
</comment>
<dbReference type="CDD" id="cd04455">
    <property type="entry name" value="S1_NusA"/>
    <property type="match status" value="1"/>
</dbReference>
<evidence type="ECO:0000256" key="5">
    <source>
        <dbReference type="ARBA" id="ARBA00023015"/>
    </source>
</evidence>
<accession>A0A0G0UIC3</accession>
<dbReference type="GO" id="GO:0003723">
    <property type="term" value="F:RNA binding"/>
    <property type="evidence" value="ECO:0007669"/>
    <property type="project" value="UniProtKB-UniRule"/>
</dbReference>
<feature type="region of interest" description="Disordered" evidence="8">
    <location>
        <begin position="395"/>
        <end position="415"/>
    </location>
</feature>
<evidence type="ECO:0000256" key="8">
    <source>
        <dbReference type="SAM" id="MobiDB-lite"/>
    </source>
</evidence>
<comment type="subunit">
    <text evidence="7">Monomer. Binds directly to the core enzyme of the DNA-dependent RNA polymerase and to nascent RNA.</text>
</comment>
<evidence type="ECO:0000256" key="6">
    <source>
        <dbReference type="ARBA" id="ARBA00023163"/>
    </source>
</evidence>
<keyword evidence="6 7" id="KW-0804">Transcription</keyword>
<dbReference type="Gene3D" id="2.40.50.140">
    <property type="entry name" value="Nucleic acid-binding proteins"/>
    <property type="match status" value="1"/>
</dbReference>
<feature type="compositionally biased region" description="Acidic residues" evidence="8">
    <location>
        <begin position="395"/>
        <end position="405"/>
    </location>
</feature>
<dbReference type="InterPro" id="IPR036555">
    <property type="entry name" value="NusA_N_sf"/>
</dbReference>
<dbReference type="CDD" id="cd02134">
    <property type="entry name" value="KH-II_NusA_rpt1"/>
    <property type="match status" value="1"/>
</dbReference>
<dbReference type="SUPFAM" id="SSF69705">
    <property type="entry name" value="Transcription factor NusA, N-terminal domain"/>
    <property type="match status" value="1"/>
</dbReference>
<dbReference type="PANTHER" id="PTHR22648">
    <property type="entry name" value="TRANSCRIPTION TERMINATION FACTOR NUSA"/>
    <property type="match status" value="1"/>
</dbReference>
<dbReference type="NCBIfam" id="TIGR01953">
    <property type="entry name" value="NusA"/>
    <property type="match status" value="1"/>
</dbReference>
<dbReference type="PATRIC" id="fig|1618985.3.peg.376"/>
<dbReference type="GO" id="GO:0031564">
    <property type="term" value="P:transcription antitermination"/>
    <property type="evidence" value="ECO:0007669"/>
    <property type="project" value="UniProtKB-UniRule"/>
</dbReference>
<comment type="function">
    <text evidence="7">Participates in both transcription termination and antitermination.</text>
</comment>
<evidence type="ECO:0000256" key="1">
    <source>
        <dbReference type="ARBA" id="ARBA00022472"/>
    </source>
</evidence>
<dbReference type="GO" id="GO:0003700">
    <property type="term" value="F:DNA-binding transcription factor activity"/>
    <property type="evidence" value="ECO:0007669"/>
    <property type="project" value="InterPro"/>
</dbReference>
<dbReference type="FunFam" id="3.30.300.20:FF:000002">
    <property type="entry name" value="Transcription termination/antitermination protein NusA"/>
    <property type="match status" value="1"/>
</dbReference>
<feature type="compositionally biased region" description="Basic and acidic residues" evidence="8">
    <location>
        <begin position="406"/>
        <end position="415"/>
    </location>
</feature>
<evidence type="ECO:0000313" key="11">
    <source>
        <dbReference type="Proteomes" id="UP000034616"/>
    </source>
</evidence>
<dbReference type="InterPro" id="IPR025249">
    <property type="entry name" value="TF_NusA_KH_1st"/>
</dbReference>
<dbReference type="PANTHER" id="PTHR22648:SF0">
    <property type="entry name" value="TRANSCRIPTION TERMINATION_ANTITERMINATION PROTEIN NUSA"/>
    <property type="match status" value="1"/>
</dbReference>
<dbReference type="Pfam" id="PF26594">
    <property type="entry name" value="KH_NusA_2nd"/>
    <property type="match status" value="1"/>
</dbReference>
<dbReference type="InterPro" id="IPR013735">
    <property type="entry name" value="TF_NusA_N"/>
</dbReference>
<dbReference type="SMART" id="SM00322">
    <property type="entry name" value="KH"/>
    <property type="match status" value="2"/>
</dbReference>
<keyword evidence="1 7" id="KW-0806">Transcription termination</keyword>
<dbReference type="CDD" id="cd22529">
    <property type="entry name" value="KH-II_NusA_rpt2"/>
    <property type="match status" value="1"/>
</dbReference>
<dbReference type="InterPro" id="IPR058582">
    <property type="entry name" value="KH_NusA_2nd"/>
</dbReference>
<dbReference type="PROSITE" id="PS50126">
    <property type="entry name" value="S1"/>
    <property type="match status" value="1"/>
</dbReference>
<dbReference type="Pfam" id="PF08529">
    <property type="entry name" value="NusA_N"/>
    <property type="match status" value="1"/>
</dbReference>
<evidence type="ECO:0000259" key="9">
    <source>
        <dbReference type="PROSITE" id="PS50126"/>
    </source>
</evidence>